<keyword evidence="4 8" id="KW-0067">ATP-binding</keyword>
<evidence type="ECO:0000256" key="11">
    <source>
        <dbReference type="SAM" id="MobiDB-lite"/>
    </source>
</evidence>
<dbReference type="InterPro" id="IPR019821">
    <property type="entry name" value="Kinesin_motor_CS"/>
</dbReference>
<dbReference type="GO" id="GO:0007018">
    <property type="term" value="P:microtubule-based movement"/>
    <property type="evidence" value="ECO:0007669"/>
    <property type="project" value="InterPro"/>
</dbReference>
<organism evidence="13 14">
    <name type="scientific">Dimorphilus gyrociliatus</name>
    <dbReference type="NCBI Taxonomy" id="2664684"/>
    <lineage>
        <taxon>Eukaryota</taxon>
        <taxon>Metazoa</taxon>
        <taxon>Spiralia</taxon>
        <taxon>Lophotrochozoa</taxon>
        <taxon>Annelida</taxon>
        <taxon>Polychaeta</taxon>
        <taxon>Polychaeta incertae sedis</taxon>
        <taxon>Dinophilidae</taxon>
        <taxon>Dimorphilus</taxon>
    </lineage>
</organism>
<dbReference type="PANTHER" id="PTHR47968:SF36">
    <property type="entry name" value="KINESIN HEAVY CHAIN ISOFORM X1"/>
    <property type="match status" value="1"/>
</dbReference>
<dbReference type="SUPFAM" id="SSF52540">
    <property type="entry name" value="P-loop containing nucleoside triphosphate hydrolases"/>
    <property type="match status" value="1"/>
</dbReference>
<evidence type="ECO:0000256" key="4">
    <source>
        <dbReference type="ARBA" id="ARBA00022840"/>
    </source>
</evidence>
<evidence type="ECO:0000256" key="10">
    <source>
        <dbReference type="SAM" id="Coils"/>
    </source>
</evidence>
<name>A0A7I8VJD7_9ANNE</name>
<dbReference type="InterPro" id="IPR027640">
    <property type="entry name" value="Kinesin-like_fam"/>
</dbReference>
<gene>
    <name evidence="13" type="ORF">DGYR_LOCUS4524</name>
</gene>
<feature type="region of interest" description="Disordered" evidence="11">
    <location>
        <begin position="470"/>
        <end position="582"/>
    </location>
</feature>
<dbReference type="PRINTS" id="PR00380">
    <property type="entry name" value="KINESINHEAVY"/>
</dbReference>
<feature type="coiled-coil region" evidence="10">
    <location>
        <begin position="616"/>
        <end position="683"/>
    </location>
</feature>
<feature type="binding site" evidence="8">
    <location>
        <begin position="94"/>
        <end position="101"/>
    </location>
    <ligand>
        <name>ATP</name>
        <dbReference type="ChEBI" id="CHEBI:30616"/>
    </ligand>
</feature>
<dbReference type="GO" id="GO:0008017">
    <property type="term" value="F:microtubule binding"/>
    <property type="evidence" value="ECO:0007669"/>
    <property type="project" value="InterPro"/>
</dbReference>
<comment type="caution">
    <text evidence="13">The sequence shown here is derived from an EMBL/GenBank/DDBJ whole genome shotgun (WGS) entry which is preliminary data.</text>
</comment>
<evidence type="ECO:0000256" key="1">
    <source>
        <dbReference type="ARBA" id="ARBA00004245"/>
    </source>
</evidence>
<dbReference type="OrthoDB" id="3176171at2759"/>
<dbReference type="Proteomes" id="UP000549394">
    <property type="component" value="Unassembled WGS sequence"/>
</dbReference>
<proteinExistence type="inferred from homology"/>
<dbReference type="InterPro" id="IPR036961">
    <property type="entry name" value="Kinesin_motor_dom_sf"/>
</dbReference>
<dbReference type="GO" id="GO:0005874">
    <property type="term" value="C:microtubule"/>
    <property type="evidence" value="ECO:0007669"/>
    <property type="project" value="UniProtKB-KW"/>
</dbReference>
<keyword evidence="5 10" id="KW-0175">Coiled coil</keyword>
<keyword evidence="6 8" id="KW-0505">Motor protein</keyword>
<dbReference type="EMBL" id="CAJFCJ010000006">
    <property type="protein sequence ID" value="CAD5115829.1"/>
    <property type="molecule type" value="Genomic_DNA"/>
</dbReference>
<dbReference type="PROSITE" id="PS00411">
    <property type="entry name" value="KINESIN_MOTOR_1"/>
    <property type="match status" value="1"/>
</dbReference>
<keyword evidence="7" id="KW-0206">Cytoskeleton</keyword>
<dbReference type="Pfam" id="PF00225">
    <property type="entry name" value="Kinesin"/>
    <property type="match status" value="1"/>
</dbReference>
<accession>A0A7I8VJD7</accession>
<evidence type="ECO:0000256" key="8">
    <source>
        <dbReference type="PROSITE-ProRule" id="PRU00283"/>
    </source>
</evidence>
<keyword evidence="14" id="KW-1185">Reference proteome</keyword>
<dbReference type="Gene3D" id="3.40.850.10">
    <property type="entry name" value="Kinesin motor domain"/>
    <property type="match status" value="1"/>
</dbReference>
<comment type="subcellular location">
    <subcellularLocation>
        <location evidence="1">Cytoplasm</location>
        <location evidence="1">Cytoskeleton</location>
    </subcellularLocation>
</comment>
<dbReference type="Pfam" id="PF23735">
    <property type="entry name" value="KIF9"/>
    <property type="match status" value="1"/>
</dbReference>
<evidence type="ECO:0000256" key="7">
    <source>
        <dbReference type="ARBA" id="ARBA00023212"/>
    </source>
</evidence>
<feature type="compositionally biased region" description="Polar residues" evidence="11">
    <location>
        <begin position="518"/>
        <end position="548"/>
    </location>
</feature>
<reference evidence="13 14" key="1">
    <citation type="submission" date="2020-08" db="EMBL/GenBank/DDBJ databases">
        <authorList>
            <person name="Hejnol A."/>
        </authorList>
    </citation>
    <scope>NUCLEOTIDE SEQUENCE [LARGE SCALE GENOMIC DNA]</scope>
</reference>
<keyword evidence="2 9" id="KW-0493">Microtubule</keyword>
<evidence type="ECO:0000256" key="6">
    <source>
        <dbReference type="ARBA" id="ARBA00023175"/>
    </source>
</evidence>
<dbReference type="GO" id="GO:0005524">
    <property type="term" value="F:ATP binding"/>
    <property type="evidence" value="ECO:0007669"/>
    <property type="project" value="UniProtKB-UniRule"/>
</dbReference>
<dbReference type="InterPro" id="IPR001752">
    <property type="entry name" value="Kinesin_motor_dom"/>
</dbReference>
<dbReference type="PROSITE" id="PS50067">
    <property type="entry name" value="KINESIN_MOTOR_2"/>
    <property type="match status" value="1"/>
</dbReference>
<feature type="region of interest" description="Disordered" evidence="11">
    <location>
        <begin position="774"/>
        <end position="797"/>
    </location>
</feature>
<dbReference type="SMART" id="SM00129">
    <property type="entry name" value="KISc"/>
    <property type="match status" value="1"/>
</dbReference>
<keyword evidence="7" id="KW-0963">Cytoplasm</keyword>
<dbReference type="InterPro" id="IPR056524">
    <property type="entry name" value="KIF6/9_C"/>
</dbReference>
<sequence>MSASNNKVKVYLRLKPIRSGGKKSYEIVDDKRIHVHRCGNDLQKSYVNNQIRDWEFTLNGIKENVSQTEIYDDVARPVVLQAMKGYNATILAYGQTGAGKTYTMTGATESYRQRGLIPRSLSEIFKAIDQSIDQNTTIRISYVEIYNESFFDLLSTVSDVSEYERQNLHVTEEVDGSCYIKGLSDHIVNNEEEALNLLFEGETNRAISSHVLNKNSSRSHCIFTIYLQTHSRTQSDPKYTVSKINFVDLAGSERLRKTKSEGRTQTEAVYINKSLTFLEQTVLSLADKKTHIPYRQSKLTHCLKDSLGGNSNTVMIGNVWSEEEHIEETISTIRFATRMMKVHTVPVRREHEDPTKLVKQMKTEIEHLKRELAMHDTLVNRSHVTYENLSEQQRGEIREQVKNFLSDPQCEIDIVNIRQIKGVFETFRDIYGIMSSEIEKNVEDKFRSRYTLLDKQDAAAIAQAQQAGVPIDDNGDYLVGETDGSGYGIPGASGKPVPSSAVNAKKKESKKKEKRSSPTTKGQQSPETKGRTTEQTPSPDKQPKTSSIAPPPEQEKKEQEPSQNTPVEKPSTPPPRSEAFEEFKKGLGSEINRILSENKDILGAKKRAYTTLARQINLTKSEIDSTKCKLNDMRDERESLGNQVDQNGAPIISEEEYNELNRLKGLKNSYKTDFEELKNLKTEVAYCQKQVDLCRQKLIQEFDNWYAESFLQPQEDVSSAKAGFGAKVGIQAKKDAEDEQEKFDRLQKEVLMNDPNSAAFYNAKMRVNRRKIYTSASSQVQQQKPGTPVKYIRNKPPNLLQVQY</sequence>
<comment type="similarity">
    <text evidence="8 9">Belongs to the TRAFAC class myosin-kinesin ATPase superfamily. Kinesin family.</text>
</comment>
<dbReference type="PANTHER" id="PTHR47968">
    <property type="entry name" value="CENTROMERE PROTEIN E"/>
    <property type="match status" value="1"/>
</dbReference>
<evidence type="ECO:0000313" key="13">
    <source>
        <dbReference type="EMBL" id="CAD5115829.1"/>
    </source>
</evidence>
<evidence type="ECO:0000313" key="14">
    <source>
        <dbReference type="Proteomes" id="UP000549394"/>
    </source>
</evidence>
<evidence type="ECO:0000256" key="5">
    <source>
        <dbReference type="ARBA" id="ARBA00023054"/>
    </source>
</evidence>
<evidence type="ECO:0000256" key="3">
    <source>
        <dbReference type="ARBA" id="ARBA00022741"/>
    </source>
</evidence>
<feature type="compositionally biased region" description="Polar residues" evidence="11">
    <location>
        <begin position="774"/>
        <end position="785"/>
    </location>
</feature>
<evidence type="ECO:0000256" key="9">
    <source>
        <dbReference type="RuleBase" id="RU000394"/>
    </source>
</evidence>
<dbReference type="GO" id="GO:0003777">
    <property type="term" value="F:microtubule motor activity"/>
    <property type="evidence" value="ECO:0007669"/>
    <property type="project" value="InterPro"/>
</dbReference>
<evidence type="ECO:0000256" key="2">
    <source>
        <dbReference type="ARBA" id="ARBA00022701"/>
    </source>
</evidence>
<protein>
    <recommendedName>
        <fullName evidence="9">Kinesin-like protein</fullName>
    </recommendedName>
</protein>
<dbReference type="AlphaFoldDB" id="A0A7I8VJD7"/>
<evidence type="ECO:0000259" key="12">
    <source>
        <dbReference type="PROSITE" id="PS50067"/>
    </source>
</evidence>
<keyword evidence="3 8" id="KW-0547">Nucleotide-binding</keyword>
<dbReference type="InterPro" id="IPR027417">
    <property type="entry name" value="P-loop_NTPase"/>
</dbReference>
<feature type="domain" description="Kinesin motor" evidence="12">
    <location>
        <begin position="7"/>
        <end position="342"/>
    </location>
</feature>